<protein>
    <recommendedName>
        <fullName evidence="3">Endonuclease/exonuclease/phosphatase domain-containing protein</fullName>
    </recommendedName>
</protein>
<name>A0A7J8HBU1_MOLMO</name>
<organism evidence="1 2">
    <name type="scientific">Molossus molossus</name>
    <name type="common">Pallas' mastiff bat</name>
    <name type="synonym">Vespertilio molossus</name>
    <dbReference type="NCBI Taxonomy" id="27622"/>
    <lineage>
        <taxon>Eukaryota</taxon>
        <taxon>Metazoa</taxon>
        <taxon>Chordata</taxon>
        <taxon>Craniata</taxon>
        <taxon>Vertebrata</taxon>
        <taxon>Euteleostomi</taxon>
        <taxon>Mammalia</taxon>
        <taxon>Eutheria</taxon>
        <taxon>Laurasiatheria</taxon>
        <taxon>Chiroptera</taxon>
        <taxon>Yangochiroptera</taxon>
        <taxon>Molossidae</taxon>
        <taxon>Molossus</taxon>
    </lineage>
</organism>
<dbReference type="InParanoid" id="A0A7J8HBU1"/>
<proteinExistence type="predicted"/>
<keyword evidence="2" id="KW-1185">Reference proteome</keyword>
<evidence type="ECO:0000313" key="2">
    <source>
        <dbReference type="Proteomes" id="UP000550707"/>
    </source>
</evidence>
<dbReference type="InterPro" id="IPR036691">
    <property type="entry name" value="Endo/exonu/phosph_ase_sf"/>
</dbReference>
<dbReference type="EMBL" id="JACASF010000007">
    <property type="protein sequence ID" value="KAF6469814.1"/>
    <property type="molecule type" value="Genomic_DNA"/>
</dbReference>
<evidence type="ECO:0008006" key="3">
    <source>
        <dbReference type="Google" id="ProtNLM"/>
    </source>
</evidence>
<evidence type="ECO:0000313" key="1">
    <source>
        <dbReference type="EMBL" id="KAF6469814.1"/>
    </source>
</evidence>
<comment type="caution">
    <text evidence="1">The sequence shown here is derived from an EMBL/GenBank/DDBJ whole genome shotgun (WGS) entry which is preliminary data.</text>
</comment>
<sequence length="131" mass="15220">MKAITRDKEDHCIILKRSMPQEDITSVNIYAPNIGTAKYIKKLLEDFKGEINSNTVTVGDFNIPLTSLNRYCRQKINKETKTVKNALDQMDLIDIYKELHLKTVEFKCTLDILKDRLHIRTQTISSQAQEY</sequence>
<accession>A0A7J8HBU1</accession>
<dbReference type="SUPFAM" id="SSF56219">
    <property type="entry name" value="DNase I-like"/>
    <property type="match status" value="1"/>
</dbReference>
<gene>
    <name evidence="1" type="ORF">HJG59_011171</name>
</gene>
<dbReference type="AlphaFoldDB" id="A0A7J8HBU1"/>
<reference evidence="1 2" key="1">
    <citation type="journal article" date="2020" name="Nature">
        <title>Six reference-quality genomes reveal evolution of bat adaptations.</title>
        <authorList>
            <person name="Jebb D."/>
            <person name="Huang Z."/>
            <person name="Pippel M."/>
            <person name="Hughes G.M."/>
            <person name="Lavrichenko K."/>
            <person name="Devanna P."/>
            <person name="Winkler S."/>
            <person name="Jermiin L.S."/>
            <person name="Skirmuntt E.C."/>
            <person name="Katzourakis A."/>
            <person name="Burkitt-Gray L."/>
            <person name="Ray D.A."/>
            <person name="Sullivan K.A.M."/>
            <person name="Roscito J.G."/>
            <person name="Kirilenko B.M."/>
            <person name="Davalos L.M."/>
            <person name="Corthals A.P."/>
            <person name="Power M.L."/>
            <person name="Jones G."/>
            <person name="Ransome R.D."/>
            <person name="Dechmann D.K.N."/>
            <person name="Locatelli A.G."/>
            <person name="Puechmaille S.J."/>
            <person name="Fedrigo O."/>
            <person name="Jarvis E.D."/>
            <person name="Hiller M."/>
            <person name="Vernes S.C."/>
            <person name="Myers E.W."/>
            <person name="Teeling E.C."/>
        </authorList>
    </citation>
    <scope>NUCLEOTIDE SEQUENCE [LARGE SCALE GENOMIC DNA]</scope>
    <source>
        <strain evidence="1">MMolMol1</strain>
        <tissue evidence="1">Muscle</tissue>
    </source>
</reference>
<dbReference type="Gene3D" id="3.60.10.10">
    <property type="entry name" value="Endonuclease/exonuclease/phosphatase"/>
    <property type="match status" value="1"/>
</dbReference>
<dbReference type="Proteomes" id="UP000550707">
    <property type="component" value="Unassembled WGS sequence"/>
</dbReference>